<dbReference type="Proteomes" id="UP001314170">
    <property type="component" value="Unassembled WGS sequence"/>
</dbReference>
<gene>
    <name evidence="1" type="ORF">DCAF_LOCUS13253</name>
</gene>
<evidence type="ECO:0000313" key="1">
    <source>
        <dbReference type="EMBL" id="CAK7338210.1"/>
    </source>
</evidence>
<comment type="caution">
    <text evidence="1">The sequence shown here is derived from an EMBL/GenBank/DDBJ whole genome shotgun (WGS) entry which is preliminary data.</text>
</comment>
<name>A0AAV1RP91_9ROSI</name>
<keyword evidence="2" id="KW-1185">Reference proteome</keyword>
<sequence>MDGPAVVELYININSGPGNNPGSRGFIGQRKRDQPWSAGQLWLETWSDRDCGSDHGLNDTLWHQLGQEQSLKSHAKFSDSLIEAHFLKIGYFTHLKNNEKGHLQTGKSR</sequence>
<organism evidence="1 2">
    <name type="scientific">Dovyalis caffra</name>
    <dbReference type="NCBI Taxonomy" id="77055"/>
    <lineage>
        <taxon>Eukaryota</taxon>
        <taxon>Viridiplantae</taxon>
        <taxon>Streptophyta</taxon>
        <taxon>Embryophyta</taxon>
        <taxon>Tracheophyta</taxon>
        <taxon>Spermatophyta</taxon>
        <taxon>Magnoliopsida</taxon>
        <taxon>eudicotyledons</taxon>
        <taxon>Gunneridae</taxon>
        <taxon>Pentapetalae</taxon>
        <taxon>rosids</taxon>
        <taxon>fabids</taxon>
        <taxon>Malpighiales</taxon>
        <taxon>Salicaceae</taxon>
        <taxon>Flacourtieae</taxon>
        <taxon>Dovyalis</taxon>
    </lineage>
</organism>
<evidence type="ECO:0000313" key="2">
    <source>
        <dbReference type="Proteomes" id="UP001314170"/>
    </source>
</evidence>
<reference evidence="1 2" key="1">
    <citation type="submission" date="2024-01" db="EMBL/GenBank/DDBJ databases">
        <authorList>
            <person name="Waweru B."/>
        </authorList>
    </citation>
    <scope>NUCLEOTIDE SEQUENCE [LARGE SCALE GENOMIC DNA]</scope>
</reference>
<dbReference type="EMBL" id="CAWUPB010001111">
    <property type="protein sequence ID" value="CAK7338210.1"/>
    <property type="molecule type" value="Genomic_DNA"/>
</dbReference>
<accession>A0AAV1RP91</accession>
<proteinExistence type="predicted"/>
<dbReference type="AlphaFoldDB" id="A0AAV1RP91"/>
<protein>
    <submittedName>
        <fullName evidence="1">Uncharacterized protein</fullName>
    </submittedName>
</protein>